<dbReference type="InterPro" id="IPR036770">
    <property type="entry name" value="Ankyrin_rpt-contain_sf"/>
</dbReference>
<dbReference type="Gene3D" id="3.30.1370.10">
    <property type="entry name" value="K Homology domain, type 1"/>
    <property type="match status" value="1"/>
</dbReference>
<reference evidence="8" key="1">
    <citation type="submission" date="2020-11" db="EMBL/GenBank/DDBJ databases">
        <authorList>
            <person name="Whiteford S."/>
        </authorList>
    </citation>
    <scope>NUCLEOTIDE SEQUENCE</scope>
</reference>
<evidence type="ECO:0000256" key="2">
    <source>
        <dbReference type="ARBA" id="ARBA00023043"/>
    </source>
</evidence>
<proteinExistence type="predicted"/>
<dbReference type="PANTHER" id="PTHR23206:SF8">
    <property type="entry name" value="ANKYRIN REPEAT AND KH DOMAIN-CONTAINING 1"/>
    <property type="match status" value="1"/>
</dbReference>
<keyword evidence="2 4" id="KW-0040">ANK repeat</keyword>
<feature type="compositionally biased region" description="Acidic residues" evidence="6">
    <location>
        <begin position="181"/>
        <end position="190"/>
    </location>
</feature>
<dbReference type="GO" id="GO:0003723">
    <property type="term" value="F:RNA binding"/>
    <property type="evidence" value="ECO:0007669"/>
    <property type="project" value="UniProtKB-UniRule"/>
</dbReference>
<feature type="region of interest" description="Disordered" evidence="6">
    <location>
        <begin position="621"/>
        <end position="687"/>
    </location>
</feature>
<dbReference type="GO" id="GO:0045087">
    <property type="term" value="P:innate immune response"/>
    <property type="evidence" value="ECO:0007669"/>
    <property type="project" value="TreeGrafter"/>
</dbReference>
<dbReference type="PANTHER" id="PTHR23206">
    <property type="entry name" value="MASK PROTEIN"/>
    <property type="match status" value="1"/>
</dbReference>
<dbReference type="SMART" id="SM00248">
    <property type="entry name" value="ANK"/>
    <property type="match status" value="2"/>
</dbReference>
<keyword evidence="1" id="KW-0677">Repeat</keyword>
<dbReference type="InterPro" id="IPR004087">
    <property type="entry name" value="KH_dom"/>
</dbReference>
<feature type="region of interest" description="Disordered" evidence="6">
    <location>
        <begin position="956"/>
        <end position="978"/>
    </location>
</feature>
<feature type="compositionally biased region" description="Basic and acidic residues" evidence="6">
    <location>
        <begin position="153"/>
        <end position="180"/>
    </location>
</feature>
<dbReference type="Pfam" id="PF00013">
    <property type="entry name" value="KH_1"/>
    <property type="match status" value="1"/>
</dbReference>
<evidence type="ECO:0000256" key="1">
    <source>
        <dbReference type="ARBA" id="ARBA00022737"/>
    </source>
</evidence>
<evidence type="ECO:0000256" key="6">
    <source>
        <dbReference type="SAM" id="MobiDB-lite"/>
    </source>
</evidence>
<feature type="compositionally biased region" description="Polar residues" evidence="6">
    <location>
        <begin position="672"/>
        <end position="687"/>
    </location>
</feature>
<evidence type="ECO:0000313" key="8">
    <source>
        <dbReference type="EMBL" id="CAG9137473.1"/>
    </source>
</evidence>
<evidence type="ECO:0000256" key="4">
    <source>
        <dbReference type="PROSITE-ProRule" id="PRU00023"/>
    </source>
</evidence>
<feature type="compositionally biased region" description="Low complexity" evidence="6">
    <location>
        <begin position="534"/>
        <end position="551"/>
    </location>
</feature>
<keyword evidence="3" id="KW-0175">Coiled coil</keyword>
<dbReference type="InterPro" id="IPR051631">
    <property type="entry name" value="Ankyrin-KH/SAM_domain"/>
</dbReference>
<evidence type="ECO:0000259" key="7">
    <source>
        <dbReference type="SMART" id="SM00322"/>
    </source>
</evidence>
<feature type="compositionally biased region" description="Basic and acidic residues" evidence="6">
    <location>
        <begin position="251"/>
        <end position="282"/>
    </location>
</feature>
<feature type="compositionally biased region" description="Polar residues" evidence="6">
    <location>
        <begin position="646"/>
        <end position="655"/>
    </location>
</feature>
<comment type="caution">
    <text evidence="8">The sequence shown here is derived from an EMBL/GenBank/DDBJ whole genome shotgun (WGS) entry which is preliminary data.</text>
</comment>
<dbReference type="GO" id="GO:0005737">
    <property type="term" value="C:cytoplasm"/>
    <property type="evidence" value="ECO:0007669"/>
    <property type="project" value="TreeGrafter"/>
</dbReference>
<name>A0A8S4G8R7_PLUXY</name>
<sequence>MSPRRAAVEVKNKKGNSPLWLAANGGHLAVVEMLYAAGADIDSQDNRKVSCLMAAFRKGHTKVVKWMVGVVTQFPSDQEMTRYICTISDKELLEKCQECVRVIRAAKETQAARANQNATILLEELDAERCREESRRLAAARRRERKKKKKMEKKVSIQEERRKLQEENDKNCDYSEKASEGEEEDGEGGDEPAAKEEPDSGIDANSQGSCSSSDVKAPPAPSAKTKKKKKEEKATPPPAPAPAPAPPQPKKLPDKTKPKIEPPTPKVEKEPPKPDKKQEKENVAPSEPAPPKREPPAPERREKKEKKPEEEIPKNITVTKYGNNSRKSQIFESTRLNLDKDDVDTPDKNKKTHNIHQWEGDTKTSPKGATVAGRREEGWKEVVRKSSVQTISTVEPGCKRVSVASHAISRVIGRAGSNINAIRSATGAHIEVDKQTKGQGERIITIKGSAEATKQAANLIAAMIRDPEADIAMLLPRAKLPAPPPQPLQPKAPKQPAPKAAGSGSSTGAVARAAAPAARAAAKPHATPPRAPAKHAAPAVTEKRMTSSTPATPAPTPVKSGTLTYTGAIVGARSHTFAAKLTAAAIAEPAPRLHANMQMPAPVAAPAPAPAPSPIKVLARESPPAAKEEEPKTPQRKPPAPAKQLSPESASSWSTGEEAAPACPPPAAALHINTQPQQPAASSSGAQEYSLFKDASANIAPGMWEQHQPRDPHPPQQVDASKAPGYRGGGGGGCSPCSRTSSHGSTPPPFHHQHQPPINMGNSVNAMDMSGLSRNGPIYQDNSRNGHNMMFPQVSMSSGVGLGAAALGLGYGGVESRLNPRAPDFSLMHHKHNTQLFPGTSTAGNLSTLLMSYQQQPANKPMPPPPQQPMHPYQSLLDRGGGHSGGGWGEDEERKPRPIGTERAWKLTGDEWHLDPERYQNVNNMSGAHGAAGAEYGGATAAALSLMHLHYLPPAAPPEPHWDPRPAVDKQTWSKWTH</sequence>
<dbReference type="Pfam" id="PF12796">
    <property type="entry name" value="Ank_2"/>
    <property type="match status" value="1"/>
</dbReference>
<dbReference type="SMART" id="SM00322">
    <property type="entry name" value="KH"/>
    <property type="match status" value="1"/>
</dbReference>
<evidence type="ECO:0000256" key="3">
    <source>
        <dbReference type="ARBA" id="ARBA00023054"/>
    </source>
</evidence>
<feature type="compositionally biased region" description="Pro residues" evidence="6">
    <location>
        <begin position="235"/>
        <end position="250"/>
    </location>
</feature>
<feature type="compositionally biased region" description="Basic and acidic residues" evidence="6">
    <location>
        <begin position="290"/>
        <end position="313"/>
    </location>
</feature>
<keyword evidence="5" id="KW-0694">RNA-binding</keyword>
<gene>
    <name evidence="8" type="ORF">PLXY2_LOCUS15723</name>
</gene>
<dbReference type="Proteomes" id="UP000653454">
    <property type="component" value="Unassembled WGS sequence"/>
</dbReference>
<dbReference type="AlphaFoldDB" id="A0A8S4G8R7"/>
<feature type="compositionally biased region" description="Polar residues" evidence="6">
    <location>
        <begin position="203"/>
        <end position="214"/>
    </location>
</feature>
<dbReference type="EMBL" id="CAJHNJ030000249">
    <property type="protein sequence ID" value="CAG9137473.1"/>
    <property type="molecule type" value="Genomic_DNA"/>
</dbReference>
<evidence type="ECO:0000313" key="9">
    <source>
        <dbReference type="Proteomes" id="UP000653454"/>
    </source>
</evidence>
<feature type="region of interest" description="Disordered" evidence="6">
    <location>
        <begin position="141"/>
        <end position="377"/>
    </location>
</feature>
<feature type="compositionally biased region" description="Basic and acidic residues" evidence="6">
    <location>
        <begin position="337"/>
        <end position="349"/>
    </location>
</feature>
<dbReference type="CDD" id="cd22404">
    <property type="entry name" value="KH-I_MASK"/>
    <property type="match status" value="1"/>
</dbReference>
<keyword evidence="9" id="KW-1185">Reference proteome</keyword>
<accession>A0A8S4G8R7</accession>
<feature type="compositionally biased region" description="Basic residues" evidence="6">
    <location>
        <begin position="141"/>
        <end position="152"/>
    </location>
</feature>
<feature type="repeat" description="ANK" evidence="4">
    <location>
        <begin position="14"/>
        <end position="46"/>
    </location>
</feature>
<dbReference type="InterPro" id="IPR002110">
    <property type="entry name" value="Ankyrin_rpt"/>
</dbReference>
<dbReference type="PROSITE" id="PS50297">
    <property type="entry name" value="ANK_REP_REGION"/>
    <property type="match status" value="1"/>
</dbReference>
<dbReference type="InterPro" id="IPR004088">
    <property type="entry name" value="KH_dom_type_1"/>
</dbReference>
<evidence type="ECO:0000256" key="5">
    <source>
        <dbReference type="PROSITE-ProRule" id="PRU00117"/>
    </source>
</evidence>
<feature type="region of interest" description="Disordered" evidence="6">
    <location>
        <begin position="478"/>
        <end position="559"/>
    </location>
</feature>
<feature type="compositionally biased region" description="Pro residues" evidence="6">
    <location>
        <begin position="860"/>
        <end position="869"/>
    </location>
</feature>
<dbReference type="PROSITE" id="PS50084">
    <property type="entry name" value="KH_TYPE_1"/>
    <property type="match status" value="1"/>
</dbReference>
<protein>
    <submittedName>
        <fullName evidence="8">(diamondback moth) hypothetical protein</fullName>
    </submittedName>
</protein>
<organism evidence="8 9">
    <name type="scientific">Plutella xylostella</name>
    <name type="common">Diamondback moth</name>
    <name type="synonym">Plutella maculipennis</name>
    <dbReference type="NCBI Taxonomy" id="51655"/>
    <lineage>
        <taxon>Eukaryota</taxon>
        <taxon>Metazoa</taxon>
        <taxon>Ecdysozoa</taxon>
        <taxon>Arthropoda</taxon>
        <taxon>Hexapoda</taxon>
        <taxon>Insecta</taxon>
        <taxon>Pterygota</taxon>
        <taxon>Neoptera</taxon>
        <taxon>Endopterygota</taxon>
        <taxon>Lepidoptera</taxon>
        <taxon>Glossata</taxon>
        <taxon>Ditrysia</taxon>
        <taxon>Yponomeutoidea</taxon>
        <taxon>Plutellidae</taxon>
        <taxon>Plutella</taxon>
    </lineage>
</organism>
<dbReference type="SUPFAM" id="SSF54791">
    <property type="entry name" value="Eukaryotic type KH-domain (KH-domain type I)"/>
    <property type="match status" value="1"/>
</dbReference>
<dbReference type="Gene3D" id="1.25.40.20">
    <property type="entry name" value="Ankyrin repeat-containing domain"/>
    <property type="match status" value="1"/>
</dbReference>
<feature type="domain" description="K Homology" evidence="7">
    <location>
        <begin position="395"/>
        <end position="465"/>
    </location>
</feature>
<feature type="compositionally biased region" description="Polar residues" evidence="6">
    <location>
        <begin position="316"/>
        <end position="336"/>
    </location>
</feature>
<feature type="compositionally biased region" description="Low complexity" evidence="6">
    <location>
        <begin position="497"/>
        <end position="525"/>
    </location>
</feature>
<feature type="compositionally biased region" description="Pro residues" evidence="6">
    <location>
        <begin position="481"/>
        <end position="496"/>
    </location>
</feature>
<dbReference type="InterPro" id="IPR047373">
    <property type="entry name" value="KH-I_MASK"/>
</dbReference>
<feature type="region of interest" description="Disordered" evidence="6">
    <location>
        <begin position="856"/>
        <end position="899"/>
    </location>
</feature>
<feature type="region of interest" description="Disordered" evidence="6">
    <location>
        <begin position="704"/>
        <end position="765"/>
    </location>
</feature>
<dbReference type="InterPro" id="IPR036612">
    <property type="entry name" value="KH_dom_type_1_sf"/>
</dbReference>
<dbReference type="GO" id="GO:0010468">
    <property type="term" value="P:regulation of gene expression"/>
    <property type="evidence" value="ECO:0007669"/>
    <property type="project" value="UniProtKB-ARBA"/>
</dbReference>
<dbReference type="SUPFAM" id="SSF48403">
    <property type="entry name" value="Ankyrin repeat"/>
    <property type="match status" value="1"/>
</dbReference>
<dbReference type="PROSITE" id="PS50088">
    <property type="entry name" value="ANK_REPEAT"/>
    <property type="match status" value="1"/>
</dbReference>